<protein>
    <recommendedName>
        <fullName evidence="4">DUF3027 domain-containing protein</fullName>
    </recommendedName>
</protein>
<proteinExistence type="predicted"/>
<dbReference type="STRING" id="1206085.SAMN05443575_3549"/>
<evidence type="ECO:0000256" key="1">
    <source>
        <dbReference type="SAM" id="MobiDB-lite"/>
    </source>
</evidence>
<dbReference type="EMBL" id="FQVU01000005">
    <property type="protein sequence ID" value="SHH25616.1"/>
    <property type="molecule type" value="Genomic_DNA"/>
</dbReference>
<reference evidence="2 3" key="1">
    <citation type="submission" date="2016-11" db="EMBL/GenBank/DDBJ databases">
        <authorList>
            <person name="Jaros S."/>
            <person name="Januszkiewicz K."/>
            <person name="Wedrychowicz H."/>
        </authorList>
    </citation>
    <scope>NUCLEOTIDE SEQUENCE [LARGE SCALE GENOMIC DNA]</scope>
    <source>
        <strain evidence="2 3">DSM 45627</strain>
    </source>
</reference>
<dbReference type="InterPro" id="IPR021391">
    <property type="entry name" value="DUF3027"/>
</dbReference>
<evidence type="ECO:0000313" key="2">
    <source>
        <dbReference type="EMBL" id="SHH25616.1"/>
    </source>
</evidence>
<name>A0A1M5RHI6_9ACTN</name>
<feature type="region of interest" description="Disordered" evidence="1">
    <location>
        <begin position="1"/>
        <end position="23"/>
    </location>
</feature>
<dbReference type="Pfam" id="PF11228">
    <property type="entry name" value="DUF3027"/>
    <property type="match status" value="1"/>
</dbReference>
<sequence length="299" mass="31090">MSTELPDTVSPGGDQADDDTAASPASRVFALPGAPDATLVDAVELARAAAVEVAGEDVGEHLGVKPEAERVVTHAFAATLPGYVGWYWAVTIARASRSRTATVDEVVLLPGDAALRAPTWVPWHERVRPGDLSPGELLPTTDDDVRLVPAYTLSDDPQVDDVAFELGVGRDQVMSRDGRELAAERWYTGDRGPDTAMARQAPGHCGTCGFFLALAGSLSAGFGVCGNEVTDSDGQVVSVEYGCGAHSTTRSSGTPLGEHGEVVYDDGDEVSLEPRGAIDGTPARPALEAGPHAEVSAES</sequence>
<keyword evidence="3" id="KW-1185">Reference proteome</keyword>
<feature type="region of interest" description="Disordered" evidence="1">
    <location>
        <begin position="247"/>
        <end position="299"/>
    </location>
</feature>
<organism evidence="2 3">
    <name type="scientific">Jatrophihabitans endophyticus</name>
    <dbReference type="NCBI Taxonomy" id="1206085"/>
    <lineage>
        <taxon>Bacteria</taxon>
        <taxon>Bacillati</taxon>
        <taxon>Actinomycetota</taxon>
        <taxon>Actinomycetes</taxon>
        <taxon>Jatrophihabitantales</taxon>
        <taxon>Jatrophihabitantaceae</taxon>
        <taxon>Jatrophihabitans</taxon>
    </lineage>
</organism>
<evidence type="ECO:0000313" key="3">
    <source>
        <dbReference type="Proteomes" id="UP000186132"/>
    </source>
</evidence>
<dbReference type="Proteomes" id="UP000186132">
    <property type="component" value="Unassembled WGS sequence"/>
</dbReference>
<dbReference type="AlphaFoldDB" id="A0A1M5RHI6"/>
<dbReference type="OrthoDB" id="3210158at2"/>
<dbReference type="RefSeq" id="WP_073391738.1">
    <property type="nucleotide sequence ID" value="NZ_FQVU01000005.1"/>
</dbReference>
<gene>
    <name evidence="2" type="ORF">SAMN05443575_3549</name>
</gene>
<evidence type="ECO:0008006" key="4">
    <source>
        <dbReference type="Google" id="ProtNLM"/>
    </source>
</evidence>
<accession>A0A1M5RHI6</accession>